<protein>
    <recommendedName>
        <fullName evidence="4">Secreted protein</fullName>
    </recommendedName>
</protein>
<keyword evidence="1" id="KW-1133">Transmembrane helix</keyword>
<keyword evidence="1" id="KW-0812">Transmembrane</keyword>
<evidence type="ECO:0000256" key="1">
    <source>
        <dbReference type="SAM" id="Phobius"/>
    </source>
</evidence>
<sequence length="186" mass="21491">MVEGPVFSACHLLLSCLFVWLFALTLNCCMLFIYECQALLDIHYSVVDASTNCNLTEVGCFGDQTHESLIPDCIHRWPFNFSQRKRRRKRGNRAGRIVKLKALLRAGFPPDPSQVSLHGGSFTRRPLIPADRWLRPVLVRYLSPVSRFGPHNIGLSYRQQGANHGNLECWKERFRQLFLSLHRRCH</sequence>
<organism evidence="2 3">
    <name type="scientific">Cirrhinus molitorella</name>
    <name type="common">mud carp</name>
    <dbReference type="NCBI Taxonomy" id="172907"/>
    <lineage>
        <taxon>Eukaryota</taxon>
        <taxon>Metazoa</taxon>
        <taxon>Chordata</taxon>
        <taxon>Craniata</taxon>
        <taxon>Vertebrata</taxon>
        <taxon>Euteleostomi</taxon>
        <taxon>Actinopterygii</taxon>
        <taxon>Neopterygii</taxon>
        <taxon>Teleostei</taxon>
        <taxon>Ostariophysi</taxon>
        <taxon>Cypriniformes</taxon>
        <taxon>Cyprinidae</taxon>
        <taxon>Labeoninae</taxon>
        <taxon>Labeonini</taxon>
        <taxon>Cirrhinus</taxon>
    </lineage>
</organism>
<keyword evidence="3" id="KW-1185">Reference proteome</keyword>
<feature type="transmembrane region" description="Helical" evidence="1">
    <location>
        <begin position="12"/>
        <end position="34"/>
    </location>
</feature>
<reference evidence="2 3" key="1">
    <citation type="submission" date="2023-09" db="EMBL/GenBank/DDBJ databases">
        <authorList>
            <person name="Wang M."/>
        </authorList>
    </citation>
    <scope>NUCLEOTIDE SEQUENCE [LARGE SCALE GENOMIC DNA]</scope>
    <source>
        <strain evidence="2">GT-2023</strain>
        <tissue evidence="2">Liver</tissue>
    </source>
</reference>
<comment type="caution">
    <text evidence="2">The sequence shown here is derived from an EMBL/GenBank/DDBJ whole genome shotgun (WGS) entry which is preliminary data.</text>
</comment>
<proteinExistence type="predicted"/>
<keyword evidence="1" id="KW-0472">Membrane</keyword>
<name>A0ABR3L6E8_9TELE</name>
<gene>
    <name evidence="2" type="ORF">QQF64_021827</name>
</gene>
<accession>A0ABR3L6E8</accession>
<evidence type="ECO:0000313" key="2">
    <source>
        <dbReference type="EMBL" id="KAL1248509.1"/>
    </source>
</evidence>
<dbReference type="Proteomes" id="UP001558613">
    <property type="component" value="Unassembled WGS sequence"/>
</dbReference>
<dbReference type="EMBL" id="JAYMGO010000024">
    <property type="protein sequence ID" value="KAL1248509.1"/>
    <property type="molecule type" value="Genomic_DNA"/>
</dbReference>
<evidence type="ECO:0000313" key="3">
    <source>
        <dbReference type="Proteomes" id="UP001558613"/>
    </source>
</evidence>
<evidence type="ECO:0008006" key="4">
    <source>
        <dbReference type="Google" id="ProtNLM"/>
    </source>
</evidence>